<comment type="caution">
    <text evidence="1">The sequence shown here is derived from an EMBL/GenBank/DDBJ whole genome shotgun (WGS) entry which is preliminary data.</text>
</comment>
<protein>
    <submittedName>
        <fullName evidence="1">Uncharacterized protein</fullName>
    </submittedName>
</protein>
<dbReference type="RefSeq" id="WP_207113673.1">
    <property type="nucleotide sequence ID" value="NZ_JAFLWD010000045.1"/>
</dbReference>
<organism evidence="1 2">
    <name type="scientific">Candidatus Enterococcus ikei</name>
    <dbReference type="NCBI Taxonomy" id="2815326"/>
    <lineage>
        <taxon>Bacteria</taxon>
        <taxon>Bacillati</taxon>
        <taxon>Bacillota</taxon>
        <taxon>Bacilli</taxon>
        <taxon>Lactobacillales</taxon>
        <taxon>Enterococcaceae</taxon>
        <taxon>Enterococcus</taxon>
    </lineage>
</organism>
<proteinExistence type="predicted"/>
<gene>
    <name evidence="1" type="ORF">JZO69_15220</name>
</gene>
<sequence length="117" mass="13751">MIIVKGNNPRKVEKIWELVKKEHTGQKVAIIGYPGGIPHNFIRTKQMSAYETMTKHNTLDDLARFLKETKDRFEAIIVYIDCDSHLIESIKEVTQFYKEKFILTVYDELAYEQVIDE</sequence>
<accession>A0ABS3H2H9</accession>
<dbReference type="EMBL" id="JAFLWD010000045">
    <property type="protein sequence ID" value="MBO0441716.1"/>
    <property type="molecule type" value="Genomic_DNA"/>
</dbReference>
<name>A0ABS3H2H9_9ENTE</name>
<dbReference type="Proteomes" id="UP000664632">
    <property type="component" value="Unassembled WGS sequence"/>
</dbReference>
<keyword evidence="2" id="KW-1185">Reference proteome</keyword>
<reference evidence="1 2" key="1">
    <citation type="submission" date="2021-03" db="EMBL/GenBank/DDBJ databases">
        <title>Enterococcal diversity collection.</title>
        <authorList>
            <person name="Gilmore M.S."/>
            <person name="Schwartzman J."/>
            <person name="Van Tyne D."/>
            <person name="Martin M."/>
            <person name="Earl A.M."/>
            <person name="Manson A.L."/>
            <person name="Straub T."/>
            <person name="Salamzade R."/>
            <person name="Saavedra J."/>
            <person name="Lebreton F."/>
            <person name="Prichula J."/>
            <person name="Schaufler K."/>
            <person name="Gaca A."/>
            <person name="Sgardioli B."/>
            <person name="Wagenaar J."/>
            <person name="Strong T."/>
        </authorList>
    </citation>
    <scope>NUCLEOTIDE SEQUENCE [LARGE SCALE GENOMIC DNA]</scope>
    <source>
        <strain evidence="1 2">DIV0869a</strain>
    </source>
</reference>
<evidence type="ECO:0000313" key="2">
    <source>
        <dbReference type="Proteomes" id="UP000664632"/>
    </source>
</evidence>
<evidence type="ECO:0000313" key="1">
    <source>
        <dbReference type="EMBL" id="MBO0441716.1"/>
    </source>
</evidence>